<dbReference type="InterPro" id="IPR028195">
    <property type="entry name" value="SPMIP6"/>
</dbReference>
<keyword evidence="2" id="KW-1185">Reference proteome</keyword>
<dbReference type="PANTHER" id="PTHR35664:SF1">
    <property type="entry name" value="SPERMATID-SPECIFIC MANCHETTE-RELATED PROTEIN 1"/>
    <property type="match status" value="1"/>
</dbReference>
<accession>A0A8C3PX05</accession>
<reference evidence="1" key="1">
    <citation type="submission" date="2025-08" db="UniProtKB">
        <authorList>
            <consortium name="Ensembl"/>
        </authorList>
    </citation>
    <scope>IDENTIFICATION</scope>
</reference>
<evidence type="ECO:0000313" key="2">
    <source>
        <dbReference type="Proteomes" id="UP000694543"/>
    </source>
</evidence>
<name>A0A8C3PX05_CHRPC</name>
<reference evidence="1" key="2">
    <citation type="submission" date="2025-09" db="UniProtKB">
        <authorList>
            <consortium name="Ensembl"/>
        </authorList>
    </citation>
    <scope>IDENTIFICATION</scope>
</reference>
<sequence>MFLFAQKHKTPVSTYTDAYRPPCSMKKTIYEKAPQQLWNENKFVTQGLTMPQEQNMSHQGQPEKLIKAVMQEYLYRNAIDPTAYWPEKYWLTKPEGTASSHLSPSVTQGTSLRATGQGAVSCQQLCPPLLLRSAFPQW</sequence>
<organism evidence="1 2">
    <name type="scientific">Chrysolophus pictus</name>
    <name type="common">Golden pheasant</name>
    <name type="synonym">Phasianus pictus</name>
    <dbReference type="NCBI Taxonomy" id="9089"/>
    <lineage>
        <taxon>Eukaryota</taxon>
        <taxon>Metazoa</taxon>
        <taxon>Chordata</taxon>
        <taxon>Craniata</taxon>
        <taxon>Vertebrata</taxon>
        <taxon>Euteleostomi</taxon>
        <taxon>Archelosauria</taxon>
        <taxon>Archosauria</taxon>
        <taxon>Dinosauria</taxon>
        <taxon>Saurischia</taxon>
        <taxon>Theropoda</taxon>
        <taxon>Coelurosauria</taxon>
        <taxon>Aves</taxon>
        <taxon>Neognathae</taxon>
        <taxon>Galloanserae</taxon>
        <taxon>Galliformes</taxon>
        <taxon>Phasianidae</taxon>
        <taxon>Phasianinae</taxon>
        <taxon>Chrysolophus</taxon>
    </lineage>
</organism>
<dbReference type="GO" id="GO:0043014">
    <property type="term" value="F:alpha-tubulin binding"/>
    <property type="evidence" value="ECO:0007669"/>
    <property type="project" value="TreeGrafter"/>
</dbReference>
<dbReference type="Proteomes" id="UP000694543">
    <property type="component" value="Unplaced"/>
</dbReference>
<protein>
    <recommendedName>
        <fullName evidence="3">Spermatid-specific manchette-related protein 1</fullName>
    </recommendedName>
</protein>
<dbReference type="GO" id="GO:0048471">
    <property type="term" value="C:perinuclear region of cytoplasm"/>
    <property type="evidence" value="ECO:0007669"/>
    <property type="project" value="TreeGrafter"/>
</dbReference>
<dbReference type="PANTHER" id="PTHR35664">
    <property type="entry name" value="SPERMATID-SPECIFIC MANCHETTE-RELATED PROTEIN 1"/>
    <property type="match status" value="1"/>
</dbReference>
<dbReference type="Pfam" id="PF15181">
    <property type="entry name" value="SMRP1"/>
    <property type="match status" value="1"/>
</dbReference>
<dbReference type="GO" id="GO:0002177">
    <property type="term" value="C:manchette"/>
    <property type="evidence" value="ECO:0007669"/>
    <property type="project" value="TreeGrafter"/>
</dbReference>
<dbReference type="Ensembl" id="ENSCPIT00010006952.1">
    <property type="protein sequence ID" value="ENSCPIP00010005898.1"/>
    <property type="gene ID" value="ENSCPIG00010004560.1"/>
</dbReference>
<evidence type="ECO:0008006" key="3">
    <source>
        <dbReference type="Google" id="ProtNLM"/>
    </source>
</evidence>
<dbReference type="AlphaFoldDB" id="A0A8C3PX05"/>
<proteinExistence type="predicted"/>
<evidence type="ECO:0000313" key="1">
    <source>
        <dbReference type="Ensembl" id="ENSCPIP00010005898.1"/>
    </source>
</evidence>